<dbReference type="PANTHER" id="PTHR43312">
    <property type="entry name" value="D-THREO-ALDOSE 1-DEHYDROGENASE"/>
    <property type="match status" value="1"/>
</dbReference>
<dbReference type="InterPro" id="IPR053135">
    <property type="entry name" value="AKR2_Oxidoreductase"/>
</dbReference>
<dbReference type="SUPFAM" id="SSF51430">
    <property type="entry name" value="NAD(P)-linked oxidoreductase"/>
    <property type="match status" value="1"/>
</dbReference>
<name>A0A0R2RJ84_9BACT</name>
<protein>
    <submittedName>
        <fullName evidence="2">Aldo/keto reductase</fullName>
    </submittedName>
</protein>
<dbReference type="PANTHER" id="PTHR43312:SF2">
    <property type="entry name" value="OXIDOREDUCTASE"/>
    <property type="match status" value="1"/>
</dbReference>
<dbReference type="Pfam" id="PF00248">
    <property type="entry name" value="Aldo_ket_red"/>
    <property type="match status" value="1"/>
</dbReference>
<dbReference type="AlphaFoldDB" id="A0A0R2RJ84"/>
<sequence>MIPTRRFGRTELSMPVLTCGGMRFQHRWDEEPPKPIPAENQANLSATIHRAVELGIVHLETARGYGTSEAQLAPVVKTLPREQIILQTKVSPQADPNEFERVFRTSLSRLDQPFVDLFSLHGINQREILEWSLRPGGCLERARQFQKQGLCRWVGFSTHGSPELVEEAVSSGKFDYVNLHWYYIFQEHTPSLAAAKKNDMGVFIISPNDKGGMLYQPPAKLTQATSPLTPMEFNALFCLRDPRVHTLSIGAARPTDFDEHVRTLARLDEAPTLLPPIEKRLSTLWTEAHSAEWRANWDRGIPNWKECPKEANFREILRLHNLASAYDLVDYARMRYNLLGQGGHWFPGRPIGNLTPEEILPALARCPNPQETLAHLLAARDRLQGEKVERLSKSA</sequence>
<evidence type="ECO:0000259" key="1">
    <source>
        <dbReference type="Pfam" id="PF00248"/>
    </source>
</evidence>
<feature type="domain" description="NADP-dependent oxidoreductase" evidence="1">
    <location>
        <begin position="17"/>
        <end position="211"/>
    </location>
</feature>
<dbReference type="FunFam" id="3.20.20.100:FF:000070">
    <property type="entry name" value="Aldo/keto reductase"/>
    <property type="match status" value="1"/>
</dbReference>
<accession>A0A0R2RJ84</accession>
<dbReference type="InterPro" id="IPR036812">
    <property type="entry name" value="NAD(P)_OxRdtase_dom_sf"/>
</dbReference>
<evidence type="ECO:0000313" key="3">
    <source>
        <dbReference type="Proteomes" id="UP000051269"/>
    </source>
</evidence>
<dbReference type="Proteomes" id="UP000051269">
    <property type="component" value="Unassembled WGS sequence"/>
</dbReference>
<dbReference type="CDD" id="cd19096">
    <property type="entry name" value="AKR_Fe-S_oxidoreductase"/>
    <property type="match status" value="1"/>
</dbReference>
<reference evidence="2 3" key="1">
    <citation type="submission" date="2015-10" db="EMBL/GenBank/DDBJ databases">
        <title>Metagenome-Assembled Genomes uncover a global brackish microbiome.</title>
        <authorList>
            <person name="Hugerth L.W."/>
            <person name="Larsson J."/>
            <person name="Alneberg J."/>
            <person name="Lindh M.V."/>
            <person name="Legrand C."/>
            <person name="Pinhassi J."/>
            <person name="Andersson A.F."/>
        </authorList>
    </citation>
    <scope>NUCLEOTIDE SEQUENCE [LARGE SCALE GENOMIC DNA]</scope>
    <source>
        <strain evidence="2">BACL18 MAG-120507-bin52</strain>
    </source>
</reference>
<dbReference type="EMBL" id="LIBO01000047">
    <property type="protein sequence ID" value="KRO62654.1"/>
    <property type="molecule type" value="Genomic_DNA"/>
</dbReference>
<evidence type="ECO:0000313" key="2">
    <source>
        <dbReference type="EMBL" id="KRO62654.1"/>
    </source>
</evidence>
<dbReference type="Gene3D" id="3.20.20.100">
    <property type="entry name" value="NADP-dependent oxidoreductase domain"/>
    <property type="match status" value="1"/>
</dbReference>
<organism evidence="2 3">
    <name type="scientific">Verrucomicrobia subdivision 6 bacterium BACL9 MAG-120507-bin52</name>
    <dbReference type="NCBI Taxonomy" id="1655590"/>
    <lineage>
        <taxon>Bacteria</taxon>
        <taxon>Pseudomonadati</taxon>
        <taxon>Verrucomicrobiota</taxon>
        <taxon>Verrucomicrobiia</taxon>
        <taxon>Verrucomicrobiales</taxon>
        <taxon>Verrucomicrobia subdivision 6</taxon>
    </lineage>
</organism>
<gene>
    <name evidence="2" type="ORF">ABR82_08080</name>
</gene>
<proteinExistence type="predicted"/>
<comment type="caution">
    <text evidence="2">The sequence shown here is derived from an EMBL/GenBank/DDBJ whole genome shotgun (WGS) entry which is preliminary data.</text>
</comment>
<dbReference type="InterPro" id="IPR023210">
    <property type="entry name" value="NADP_OxRdtase_dom"/>
</dbReference>